<evidence type="ECO:0000256" key="17">
    <source>
        <dbReference type="ARBA" id="ARBA00023137"/>
    </source>
</evidence>
<evidence type="ECO:0000256" key="8">
    <source>
        <dbReference type="ARBA" id="ARBA00022679"/>
    </source>
</evidence>
<keyword evidence="4" id="KW-0217">Developmental protein</keyword>
<feature type="binding site" evidence="27 30">
    <location>
        <position position="615"/>
    </location>
    <ligand>
        <name>ATP</name>
        <dbReference type="ChEBI" id="CHEBI:30616"/>
    </ligand>
</feature>
<feature type="binding site" evidence="27">
    <location>
        <begin position="663"/>
        <end position="669"/>
    </location>
    <ligand>
        <name>ATP</name>
        <dbReference type="ChEBI" id="CHEBI:30616"/>
    </ligand>
</feature>
<keyword evidence="9 31" id="KW-0812">Transmembrane</keyword>
<evidence type="ECO:0000256" key="30">
    <source>
        <dbReference type="PROSITE-ProRule" id="PRU10141"/>
    </source>
</evidence>
<evidence type="ECO:0000256" key="25">
    <source>
        <dbReference type="ARBA" id="ARBA00064866"/>
    </source>
</evidence>
<keyword evidence="15 33" id="KW-1133">Transmembrane helix</keyword>
<dbReference type="SUPFAM" id="SSF56112">
    <property type="entry name" value="Protein kinase-like (PK-like)"/>
    <property type="match status" value="1"/>
</dbReference>
<keyword evidence="21 31" id="KW-0393">Immunoglobulin domain</keyword>
<evidence type="ECO:0000259" key="35">
    <source>
        <dbReference type="PROSITE" id="PS50011"/>
    </source>
</evidence>
<evidence type="ECO:0000256" key="32">
    <source>
        <dbReference type="SAM" id="MobiDB-lite"/>
    </source>
</evidence>
<keyword evidence="38" id="KW-1185">Reference proteome</keyword>
<evidence type="ECO:0000256" key="9">
    <source>
        <dbReference type="ARBA" id="ARBA00022692"/>
    </source>
</evidence>
<feature type="signal peptide" evidence="34">
    <location>
        <begin position="1"/>
        <end position="28"/>
    </location>
</feature>
<evidence type="ECO:0000256" key="3">
    <source>
        <dbReference type="ARBA" id="ARBA00016938"/>
    </source>
</evidence>
<keyword evidence="16 33" id="KW-0472">Membrane</keyword>
<dbReference type="PROSITE" id="PS00107">
    <property type="entry name" value="PROTEIN_KINASE_ATP"/>
    <property type="match status" value="1"/>
</dbReference>
<evidence type="ECO:0000256" key="16">
    <source>
        <dbReference type="ARBA" id="ARBA00023136"/>
    </source>
</evidence>
<comment type="catalytic activity">
    <reaction evidence="24">
        <text>L-tyrosyl-[protein] + ATP = O-phospho-L-tyrosyl-[protein] + ADP + H(+)</text>
        <dbReference type="Rhea" id="RHEA:10596"/>
        <dbReference type="Rhea" id="RHEA-COMP:10136"/>
        <dbReference type="Rhea" id="RHEA-COMP:20101"/>
        <dbReference type="ChEBI" id="CHEBI:15378"/>
        <dbReference type="ChEBI" id="CHEBI:30616"/>
        <dbReference type="ChEBI" id="CHEBI:46858"/>
        <dbReference type="ChEBI" id="CHEBI:61978"/>
        <dbReference type="ChEBI" id="CHEBI:456216"/>
        <dbReference type="EC" id="2.7.10.1"/>
    </reaction>
</comment>
<dbReference type="Pfam" id="PF07714">
    <property type="entry name" value="PK_Tyr_Ser-Thr"/>
    <property type="match status" value="1"/>
</dbReference>
<dbReference type="InterPro" id="IPR003598">
    <property type="entry name" value="Ig_sub2"/>
</dbReference>
<dbReference type="InterPro" id="IPR013098">
    <property type="entry name" value="Ig_I-set"/>
</dbReference>
<keyword evidence="28" id="KW-0460">Magnesium</keyword>
<dbReference type="Pfam" id="PF25305">
    <property type="entry name" value="Ig_PDGFR_d4"/>
    <property type="match status" value="1"/>
</dbReference>
<evidence type="ECO:0000256" key="20">
    <source>
        <dbReference type="ARBA" id="ARBA00023180"/>
    </source>
</evidence>
<evidence type="ECO:0000256" key="2">
    <source>
        <dbReference type="ARBA" id="ARBA00011902"/>
    </source>
</evidence>
<dbReference type="InterPro" id="IPR020635">
    <property type="entry name" value="Tyr_kinase_cat_dom"/>
</dbReference>
<dbReference type="GO" id="GO:0014911">
    <property type="term" value="P:positive regulation of smooth muscle cell migration"/>
    <property type="evidence" value="ECO:0007669"/>
    <property type="project" value="TreeGrafter"/>
</dbReference>
<dbReference type="FunFam" id="1.10.510.10:FF:000140">
    <property type="entry name" value="Platelet-derived growth factor receptor beta"/>
    <property type="match status" value="1"/>
</dbReference>
<evidence type="ECO:0000256" key="14">
    <source>
        <dbReference type="ARBA" id="ARBA00022843"/>
    </source>
</evidence>
<dbReference type="InterPro" id="IPR017441">
    <property type="entry name" value="Protein_kinase_ATP_BS"/>
</dbReference>
<dbReference type="PRINTS" id="PR01832">
    <property type="entry name" value="VEGFRECEPTOR"/>
</dbReference>
<keyword evidence="6" id="KW-0145">Chemotaxis</keyword>
<comment type="subcellular location">
    <subcellularLocation>
        <location evidence="1">Cell membrane</location>
        <topology evidence="1">Single-pass type I membrane protein</topology>
    </subcellularLocation>
    <subcellularLocation>
        <location evidence="31">Membrane</location>
        <topology evidence="31">Single-pass type I membrane protein</topology>
    </subcellularLocation>
</comment>
<dbReference type="SMART" id="SM00409">
    <property type="entry name" value="IG"/>
    <property type="match status" value="3"/>
</dbReference>
<dbReference type="Gene3D" id="1.10.510.10">
    <property type="entry name" value="Transferase(Phosphotransferase) domain 1"/>
    <property type="match status" value="1"/>
</dbReference>
<name>A0AAD7SNJ3_9TELE</name>
<keyword evidence="17" id="KW-0829">Tyrosine-protein kinase</keyword>
<feature type="binding site" evidence="27">
    <location>
        <position position="814"/>
    </location>
    <ligand>
        <name>ATP</name>
        <dbReference type="ChEBI" id="CHEBI:30616"/>
    </ligand>
</feature>
<dbReference type="GO" id="GO:0046872">
    <property type="term" value="F:metal ion binding"/>
    <property type="evidence" value="ECO:0007669"/>
    <property type="project" value="UniProtKB-KW"/>
</dbReference>
<dbReference type="InterPro" id="IPR007110">
    <property type="entry name" value="Ig-like_dom"/>
</dbReference>
<gene>
    <name evidence="37" type="ORF">AAFF_G00319410</name>
</gene>
<keyword evidence="7" id="KW-0597">Phosphoprotein</keyword>
<dbReference type="FunFam" id="2.60.40.10:FF:000223">
    <property type="entry name" value="Platelet-derived growth factor receptor beta"/>
    <property type="match status" value="1"/>
</dbReference>
<dbReference type="AlphaFoldDB" id="A0AAD7SNJ3"/>
<evidence type="ECO:0000256" key="6">
    <source>
        <dbReference type="ARBA" id="ARBA00022500"/>
    </source>
</evidence>
<evidence type="ECO:0000256" key="33">
    <source>
        <dbReference type="SAM" id="Phobius"/>
    </source>
</evidence>
<evidence type="ECO:0000256" key="21">
    <source>
        <dbReference type="ARBA" id="ARBA00023319"/>
    </source>
</evidence>
<dbReference type="GO" id="GO:0005019">
    <property type="term" value="F:platelet-derived growth factor beta-receptor activity"/>
    <property type="evidence" value="ECO:0007669"/>
    <property type="project" value="TreeGrafter"/>
</dbReference>
<keyword evidence="5" id="KW-1003">Cell membrane</keyword>
<dbReference type="InterPro" id="IPR011009">
    <property type="entry name" value="Kinase-like_dom_sf"/>
</dbReference>
<dbReference type="Pfam" id="PF13895">
    <property type="entry name" value="Ig_2"/>
    <property type="match status" value="1"/>
</dbReference>
<feature type="chain" id="PRO_5042062436" description="Platelet-derived growth factor receptor alpha" evidence="34">
    <location>
        <begin position="29"/>
        <end position="1082"/>
    </location>
</feature>
<evidence type="ECO:0000256" key="11">
    <source>
        <dbReference type="ARBA" id="ARBA00022741"/>
    </source>
</evidence>
<sequence length="1082" mass="121673">MKRGRTSIVIPLAAFLAALLQLCPGSHGLEISPSDEVVILSTGGSFSATCYGWGKVTWKHHFQNVTGVQVKTGPTFSTLTLENVIWNHTGIYTCVESVTGETQEISVFVPDSDVWFLPSEYNMVTKTTDEGTIPCMVTNPQINVTLYEKAGGMPMEAEYNPLKGFTTALEDVTYICKGELNGEERESISFYVFTILVPDDIEPYINASKTVLKQGEPLTVNCTIHGVQLVFFSWDYPHKESVGIEPLTDVLSTTSMRSCLIIPNATLENSGEYICHVHESVQDQMATDTVFIRVLDQGFVELSSPHSGNVSAQLHESIEIGVLIEAYPKPNVHWTKEHGALDEDTISIETRQLSESRHISTLTLVRVRMEQRGLYTIKVKNEDAIKELTFDLEVKVPPQIMDLSDHHLSDRRHSVVCLAEGVPSPRIQWYSCDSMQKCSNKTTLWQPLVEDPENVDIQTNVSYNETRKIGQARSVVTFQSLQRIISVRCEATNERGRRERDIKLLSHMLFSQVAVLAAILSLVIIAVVFIIILIALWRKKPRYEIRWKVIESVSSDGHEYIYVDPIHLPYDSAWEVPRDSLILGRTLGSGAFGRVVEATAYGLGHSQSTTKVAVKMLKSTARRSETQALMSELKIMSHLGPHLNIVNLLGACTKQGPIYLVTEYCRYGDLVDYLHRNKHTFLQYYADKSRRDTDMCGNGTPDGQGKGYVSFGGECDGNYMDMSKDDSVQYMPMKELTNDIKYADIEPSGYETPYHQDLYNGQDGQGEERVDTGIVISDSPMLSYSDLVGFSYQVAKGMEFLASKNCVHRDLAARNVLICEGKLVKICDFGLARDIMHDSNYISKGNTFLPLKWMAPESIFHNLYTTLSDVWSFGVLLWEIFTLGGTPYPDLPMNELFYSALKRGYRMAKPTHASDEIYDVMRKCWDEKFEKRPEFSFLVHTVGNMLTDNYKKKYSQVNDSFLKSDHPAVARTKPRLSMPMAPLNLSNSDIRREAEAEEAVASYNEYIIPIPDPKPEEGCMEPDTPPESPSSSHDPEEDDSVSLEMALPIPEEVKLSPTQEEEPVESQGTPDVEESFLNHQIF</sequence>
<feature type="domain" description="Ig-like" evidence="36">
    <location>
        <begin position="203"/>
        <end position="291"/>
    </location>
</feature>
<dbReference type="GO" id="GO:0005886">
    <property type="term" value="C:plasma membrane"/>
    <property type="evidence" value="ECO:0007669"/>
    <property type="project" value="UniProtKB-SubCell"/>
</dbReference>
<evidence type="ECO:0000256" key="29">
    <source>
        <dbReference type="PIRSR" id="PIRSR000615-4"/>
    </source>
</evidence>
<dbReference type="PANTHER" id="PTHR24416">
    <property type="entry name" value="TYROSINE-PROTEIN KINASE RECEPTOR"/>
    <property type="match status" value="1"/>
</dbReference>
<feature type="domain" description="Protein kinase" evidence="35">
    <location>
        <begin position="581"/>
        <end position="946"/>
    </location>
</feature>
<evidence type="ECO:0000313" key="38">
    <source>
        <dbReference type="Proteomes" id="UP001221898"/>
    </source>
</evidence>
<keyword evidence="13 27" id="KW-0067">ATP-binding</keyword>
<dbReference type="Pfam" id="PF07679">
    <property type="entry name" value="I-set"/>
    <property type="match status" value="1"/>
</dbReference>
<dbReference type="InterPro" id="IPR036179">
    <property type="entry name" value="Ig-like_dom_sf"/>
</dbReference>
<evidence type="ECO:0000256" key="23">
    <source>
        <dbReference type="ARBA" id="ARBA00030503"/>
    </source>
</evidence>
<protein>
    <recommendedName>
        <fullName evidence="3">Platelet-derived growth factor receptor alpha</fullName>
        <ecNumber evidence="2">2.7.10.1</ecNumber>
    </recommendedName>
    <alternativeName>
        <fullName evidence="23">Alpha platelet-derived growth factor receptor</fullName>
    </alternativeName>
    <alternativeName>
        <fullName evidence="22">Alpha-type platelet-derived growth factor receptor</fullName>
    </alternativeName>
</protein>
<keyword evidence="8" id="KW-0808">Transferase</keyword>
<keyword evidence="20" id="KW-0325">Glycoprotein</keyword>
<dbReference type="PROSITE" id="PS50011">
    <property type="entry name" value="PROTEIN_KINASE_DOM"/>
    <property type="match status" value="1"/>
</dbReference>
<feature type="binding site" evidence="28">
    <location>
        <position position="815"/>
    </location>
    <ligand>
        <name>Mg(2+)</name>
        <dbReference type="ChEBI" id="CHEBI:18420"/>
    </ligand>
</feature>
<accession>A0AAD7SNJ3</accession>
<dbReference type="PROSITE" id="PS00240">
    <property type="entry name" value="RECEPTOR_TYR_KIN_III"/>
    <property type="match status" value="1"/>
</dbReference>
<evidence type="ECO:0000256" key="13">
    <source>
        <dbReference type="ARBA" id="ARBA00022840"/>
    </source>
</evidence>
<reference evidence="37" key="1">
    <citation type="journal article" date="2023" name="Science">
        <title>Genome structures resolve the early diversification of teleost fishes.</title>
        <authorList>
            <person name="Parey E."/>
            <person name="Louis A."/>
            <person name="Montfort J."/>
            <person name="Bouchez O."/>
            <person name="Roques C."/>
            <person name="Iampietro C."/>
            <person name="Lluch J."/>
            <person name="Castinel A."/>
            <person name="Donnadieu C."/>
            <person name="Desvignes T."/>
            <person name="Floi Bucao C."/>
            <person name="Jouanno E."/>
            <person name="Wen M."/>
            <person name="Mejri S."/>
            <person name="Dirks R."/>
            <person name="Jansen H."/>
            <person name="Henkel C."/>
            <person name="Chen W.J."/>
            <person name="Zahm M."/>
            <person name="Cabau C."/>
            <person name="Klopp C."/>
            <person name="Thompson A.W."/>
            <person name="Robinson-Rechavi M."/>
            <person name="Braasch I."/>
            <person name="Lecointre G."/>
            <person name="Bobe J."/>
            <person name="Postlethwait J.H."/>
            <person name="Berthelot C."/>
            <person name="Roest Crollius H."/>
            <person name="Guiguen Y."/>
        </authorList>
    </citation>
    <scope>NUCLEOTIDE SEQUENCE</scope>
    <source>
        <strain evidence="37">NC1722</strain>
    </source>
</reference>
<dbReference type="SUPFAM" id="SSF48726">
    <property type="entry name" value="Immunoglobulin"/>
    <property type="match status" value="3"/>
</dbReference>
<dbReference type="PANTHER" id="PTHR24416:SF53">
    <property type="entry name" value="PLATELET-DERIVED GROWTH FACTOR RECEPTOR BETA"/>
    <property type="match status" value="1"/>
</dbReference>
<dbReference type="InterPro" id="IPR050122">
    <property type="entry name" value="RTK"/>
</dbReference>
<evidence type="ECO:0000256" key="12">
    <source>
        <dbReference type="ARBA" id="ARBA00022777"/>
    </source>
</evidence>
<dbReference type="FunFam" id="2.60.40.10:FF:000720">
    <property type="entry name" value="Platelet-derived growth factor receptor alpha"/>
    <property type="match status" value="1"/>
</dbReference>
<evidence type="ECO:0000256" key="24">
    <source>
        <dbReference type="ARBA" id="ARBA00051243"/>
    </source>
</evidence>
<evidence type="ECO:0000256" key="31">
    <source>
        <dbReference type="RuleBase" id="RU000311"/>
    </source>
</evidence>
<feature type="site" description="Important for interaction with phosphotyrosine-binding proteins" evidence="29">
    <location>
        <position position="954"/>
    </location>
</feature>
<dbReference type="PIRSF" id="PIRSF000615">
    <property type="entry name" value="TyrPK_CSF1-R"/>
    <property type="match status" value="1"/>
</dbReference>
<comment type="subunit">
    <text evidence="25">Interacts with homodimeric pdgfa, pdgfb and pdgfc, and with heterodimers formed by pdgfa and pdgfb. Monomer in the absence of bound ligand. Interaction with dimeric pdgfa, pdgfb and/or pdgfc leads to receptor dimerization, where both pdgfra homodimers and heterodimers with pdgfrb are observed.</text>
</comment>
<evidence type="ECO:0000256" key="18">
    <source>
        <dbReference type="ARBA" id="ARBA00023157"/>
    </source>
</evidence>
<evidence type="ECO:0000256" key="4">
    <source>
        <dbReference type="ARBA" id="ARBA00022473"/>
    </source>
</evidence>
<keyword evidence="18" id="KW-1015">Disulfide bond</keyword>
<dbReference type="InterPro" id="IPR000719">
    <property type="entry name" value="Prot_kinase_dom"/>
</dbReference>
<dbReference type="SMART" id="SM00408">
    <property type="entry name" value="IGc2"/>
    <property type="match status" value="3"/>
</dbReference>
<evidence type="ECO:0000256" key="26">
    <source>
        <dbReference type="PIRSR" id="PIRSR000615-1"/>
    </source>
</evidence>
<comment type="caution">
    <text evidence="37">The sequence shown here is derived from an EMBL/GenBank/DDBJ whole genome shotgun (WGS) entry which is preliminary data.</text>
</comment>
<dbReference type="GO" id="GO:0001667">
    <property type="term" value="P:ameboidal-type cell migration"/>
    <property type="evidence" value="ECO:0007669"/>
    <property type="project" value="UniProtKB-ARBA"/>
</dbReference>
<keyword evidence="12" id="KW-0418">Kinase</keyword>
<dbReference type="SMART" id="SM00219">
    <property type="entry name" value="TyrKc"/>
    <property type="match status" value="1"/>
</dbReference>
<keyword evidence="34" id="KW-0732">Signal</keyword>
<keyword evidence="19 31" id="KW-0675">Receptor</keyword>
<dbReference type="EMBL" id="JAINUG010000048">
    <property type="protein sequence ID" value="KAJ8405468.1"/>
    <property type="molecule type" value="Genomic_DNA"/>
</dbReference>
<evidence type="ECO:0000259" key="36">
    <source>
        <dbReference type="PROSITE" id="PS50835"/>
    </source>
</evidence>
<keyword evidence="11 27" id="KW-0547">Nucleotide-binding</keyword>
<dbReference type="GO" id="GO:0001525">
    <property type="term" value="P:angiogenesis"/>
    <property type="evidence" value="ECO:0007669"/>
    <property type="project" value="TreeGrafter"/>
</dbReference>
<feature type="transmembrane region" description="Helical" evidence="33">
    <location>
        <begin position="513"/>
        <end position="537"/>
    </location>
</feature>
<dbReference type="Gene3D" id="2.60.40.10">
    <property type="entry name" value="Immunoglobulins"/>
    <property type="match status" value="5"/>
</dbReference>
<comment type="similarity">
    <text evidence="31">Belongs to the protein kinase superfamily. Tyr protein kinase family. CSF-1/PDGF receptor subfamily.</text>
</comment>
<dbReference type="PROSITE" id="PS00109">
    <property type="entry name" value="PROTEIN_KINASE_TYR"/>
    <property type="match status" value="1"/>
</dbReference>
<dbReference type="InterPro" id="IPR001245">
    <property type="entry name" value="Ser-Thr/Tyr_kinase_cat_dom"/>
</dbReference>
<evidence type="ECO:0000256" key="34">
    <source>
        <dbReference type="SAM" id="SignalP"/>
    </source>
</evidence>
<dbReference type="GO" id="GO:0005524">
    <property type="term" value="F:ATP binding"/>
    <property type="evidence" value="ECO:0007669"/>
    <property type="project" value="UniProtKB-UniRule"/>
</dbReference>
<evidence type="ECO:0000256" key="15">
    <source>
        <dbReference type="ARBA" id="ARBA00022989"/>
    </source>
</evidence>
<evidence type="ECO:0000256" key="1">
    <source>
        <dbReference type="ARBA" id="ARBA00004251"/>
    </source>
</evidence>
<dbReference type="GO" id="GO:0048407">
    <property type="term" value="F:platelet-derived growth factor binding"/>
    <property type="evidence" value="ECO:0007669"/>
    <property type="project" value="TreeGrafter"/>
</dbReference>
<feature type="active site" description="Proton acceptor" evidence="26">
    <location>
        <position position="810"/>
    </location>
</feature>
<evidence type="ECO:0000256" key="27">
    <source>
        <dbReference type="PIRSR" id="PIRSR000615-2"/>
    </source>
</evidence>
<feature type="region of interest" description="Disordered" evidence="32">
    <location>
        <begin position="1010"/>
        <end position="1082"/>
    </location>
</feature>
<dbReference type="PROSITE" id="PS50835">
    <property type="entry name" value="IG_LIKE"/>
    <property type="match status" value="1"/>
</dbReference>
<evidence type="ECO:0000256" key="22">
    <source>
        <dbReference type="ARBA" id="ARBA00029782"/>
    </source>
</evidence>
<dbReference type="InterPro" id="IPR003599">
    <property type="entry name" value="Ig_sub"/>
</dbReference>
<dbReference type="InterPro" id="IPR013783">
    <property type="entry name" value="Ig-like_fold"/>
</dbReference>
<feature type="binding site" evidence="28">
    <location>
        <position position="560"/>
    </location>
    <ligand>
        <name>Mg(2+)</name>
        <dbReference type="ChEBI" id="CHEBI:18420"/>
    </ligand>
</feature>
<dbReference type="InterPro" id="IPR001824">
    <property type="entry name" value="Tyr_kinase_rcpt_3_CS"/>
</dbReference>
<evidence type="ECO:0000256" key="5">
    <source>
        <dbReference type="ARBA" id="ARBA00022475"/>
    </source>
</evidence>
<evidence type="ECO:0000256" key="28">
    <source>
        <dbReference type="PIRSR" id="PIRSR000615-3"/>
    </source>
</evidence>
<evidence type="ECO:0000256" key="19">
    <source>
        <dbReference type="ARBA" id="ARBA00023170"/>
    </source>
</evidence>
<proteinExistence type="inferred from homology"/>
<dbReference type="FunFam" id="3.30.200.20:FF:000025">
    <property type="entry name" value="Platelet-derived growth factor receptor alpha"/>
    <property type="match status" value="1"/>
</dbReference>
<evidence type="ECO:0000313" key="37">
    <source>
        <dbReference type="EMBL" id="KAJ8405468.1"/>
    </source>
</evidence>
<keyword evidence="10" id="KW-0677">Repeat</keyword>
<dbReference type="InterPro" id="IPR008266">
    <property type="entry name" value="Tyr_kinase_AS"/>
</dbReference>
<evidence type="ECO:0000256" key="7">
    <source>
        <dbReference type="ARBA" id="ARBA00022553"/>
    </source>
</evidence>
<dbReference type="GO" id="GO:0043235">
    <property type="term" value="C:receptor complex"/>
    <property type="evidence" value="ECO:0007669"/>
    <property type="project" value="TreeGrafter"/>
</dbReference>
<dbReference type="Gene3D" id="3.30.200.20">
    <property type="entry name" value="Phosphorylase Kinase, domain 1"/>
    <property type="match status" value="1"/>
</dbReference>
<keyword evidence="14" id="KW-0832">Ubl conjugation</keyword>
<dbReference type="GO" id="GO:0060326">
    <property type="term" value="P:cell chemotaxis"/>
    <property type="evidence" value="ECO:0007669"/>
    <property type="project" value="TreeGrafter"/>
</dbReference>
<dbReference type="Proteomes" id="UP001221898">
    <property type="component" value="Unassembled WGS sequence"/>
</dbReference>
<evidence type="ECO:0000256" key="10">
    <source>
        <dbReference type="ARBA" id="ARBA00022737"/>
    </source>
</evidence>
<feature type="binding site" evidence="27">
    <location>
        <begin position="588"/>
        <end position="595"/>
    </location>
    <ligand>
        <name>ATP</name>
        <dbReference type="ChEBI" id="CHEBI:30616"/>
    </ligand>
</feature>
<feature type="binding site" evidence="28">
    <location>
        <position position="828"/>
    </location>
    <ligand>
        <name>Mg(2+)</name>
        <dbReference type="ChEBI" id="CHEBI:18420"/>
    </ligand>
</feature>
<keyword evidence="28" id="KW-0479">Metal-binding</keyword>
<dbReference type="EC" id="2.7.10.1" evidence="2"/>
<organism evidence="37 38">
    <name type="scientific">Aldrovandia affinis</name>
    <dbReference type="NCBI Taxonomy" id="143900"/>
    <lineage>
        <taxon>Eukaryota</taxon>
        <taxon>Metazoa</taxon>
        <taxon>Chordata</taxon>
        <taxon>Craniata</taxon>
        <taxon>Vertebrata</taxon>
        <taxon>Euteleostomi</taxon>
        <taxon>Actinopterygii</taxon>
        <taxon>Neopterygii</taxon>
        <taxon>Teleostei</taxon>
        <taxon>Notacanthiformes</taxon>
        <taxon>Halosauridae</taxon>
        <taxon>Aldrovandia</taxon>
    </lineage>
</organism>